<name>A0AA88HQA9_ARTSF</name>
<dbReference type="InterPro" id="IPR013761">
    <property type="entry name" value="SAM/pointed_sf"/>
</dbReference>
<dbReference type="PANTHER" id="PTHR12587">
    <property type="entry name" value="LAR INTERACTING PROTEIN LIP -RELATED PROTEIN"/>
    <property type="match status" value="1"/>
</dbReference>
<keyword evidence="2" id="KW-0175">Coiled coil</keyword>
<dbReference type="AlphaFoldDB" id="A0AA88HQA9"/>
<feature type="domain" description="SAM" evidence="4">
    <location>
        <begin position="234"/>
        <end position="288"/>
    </location>
</feature>
<keyword evidence="1" id="KW-0677">Repeat</keyword>
<dbReference type="InterPro" id="IPR029515">
    <property type="entry name" value="Liprin"/>
</dbReference>
<reference evidence="5" key="1">
    <citation type="submission" date="2023-07" db="EMBL/GenBank/DDBJ databases">
        <title>Chromosome-level genome assembly of Artemia franciscana.</title>
        <authorList>
            <person name="Jo E."/>
        </authorList>
    </citation>
    <scope>NUCLEOTIDE SEQUENCE</scope>
    <source>
        <tissue evidence="5">Whole body</tissue>
    </source>
</reference>
<keyword evidence="6" id="KW-1185">Reference proteome</keyword>
<dbReference type="CDD" id="cd09566">
    <property type="entry name" value="SAM_liprin-beta1_2_repeat2"/>
    <property type="match status" value="1"/>
</dbReference>
<feature type="compositionally biased region" description="Low complexity" evidence="3">
    <location>
        <begin position="19"/>
        <end position="31"/>
    </location>
</feature>
<feature type="non-terminal residue" evidence="5">
    <location>
        <position position="1"/>
    </location>
</feature>
<gene>
    <name evidence="5" type="ORF">QYM36_009980</name>
</gene>
<dbReference type="PROSITE" id="PS50105">
    <property type="entry name" value="SAM_DOMAIN"/>
    <property type="match status" value="2"/>
</dbReference>
<feature type="compositionally biased region" description="Polar residues" evidence="3">
    <location>
        <begin position="65"/>
        <end position="80"/>
    </location>
</feature>
<dbReference type="InterPro" id="IPR001660">
    <property type="entry name" value="SAM"/>
</dbReference>
<evidence type="ECO:0000313" key="6">
    <source>
        <dbReference type="Proteomes" id="UP001187531"/>
    </source>
</evidence>
<dbReference type="EMBL" id="JAVRJZ010000012">
    <property type="protein sequence ID" value="KAK2715178.1"/>
    <property type="molecule type" value="Genomic_DNA"/>
</dbReference>
<dbReference type="GO" id="GO:0007528">
    <property type="term" value="P:neuromuscular junction development"/>
    <property type="evidence" value="ECO:0007669"/>
    <property type="project" value="TreeGrafter"/>
</dbReference>
<accession>A0AA88HQA9</accession>
<feature type="region of interest" description="Disordered" evidence="3">
    <location>
        <begin position="374"/>
        <end position="403"/>
    </location>
</feature>
<sequence>TPPASTFRRIDLSPNMSGTLPRTSLSPTSSRDGSRLQTPKRGVVFAETERDDGNDRAPGELSPLSPDSLTTPNLSPNGSVGKNKGIKKLFGRMRRSNSSAFDEPENNFKRGGVRATAGPRLGWVPDNRPTFIEPSTTFSNWDTETIVNWLNNLGLLAAAMEARRWVKKGQQMIDASPSELEKELALKNPLHKKKLLLALEAKGRPINETLRPFGTPAISPSLEEAFATLDHNWVVRWLDDVGLPQYKDLFMESRVDARMLHNLTIEDLCSYLKVSNLLHMTSIKRGIQCGELGVHGALMAYEPKFTAELLATILSIPVGKTLLRRHLTTHFKELVGKDVMLEKRDVENESGYTPLTPLVKAKIAKRGQFTLKRRKSKSEFDPDELVCPIDSTSKNTSVSSPSL</sequence>
<dbReference type="Pfam" id="PF00536">
    <property type="entry name" value="SAM_1"/>
    <property type="match status" value="2"/>
</dbReference>
<organism evidence="5 6">
    <name type="scientific">Artemia franciscana</name>
    <name type="common">Brine shrimp</name>
    <name type="synonym">Artemia sanfranciscana</name>
    <dbReference type="NCBI Taxonomy" id="6661"/>
    <lineage>
        <taxon>Eukaryota</taxon>
        <taxon>Metazoa</taxon>
        <taxon>Ecdysozoa</taxon>
        <taxon>Arthropoda</taxon>
        <taxon>Crustacea</taxon>
        <taxon>Branchiopoda</taxon>
        <taxon>Anostraca</taxon>
        <taxon>Artemiidae</taxon>
        <taxon>Artemia</taxon>
    </lineage>
</organism>
<evidence type="ECO:0000256" key="2">
    <source>
        <dbReference type="ARBA" id="ARBA00023054"/>
    </source>
</evidence>
<feature type="region of interest" description="Disordered" evidence="3">
    <location>
        <begin position="1"/>
        <end position="85"/>
    </location>
</feature>
<protein>
    <recommendedName>
        <fullName evidence="4">SAM domain-containing protein</fullName>
    </recommendedName>
</protein>
<proteinExistence type="predicted"/>
<evidence type="ECO:0000259" key="4">
    <source>
        <dbReference type="PROSITE" id="PS50105"/>
    </source>
</evidence>
<dbReference type="InterPro" id="IPR037618">
    <property type="entry name" value="LIPB1/2_SAM_2nd"/>
</dbReference>
<dbReference type="PANTHER" id="PTHR12587:SF14">
    <property type="entry name" value="AT31531P"/>
    <property type="match status" value="1"/>
</dbReference>
<dbReference type="Gene3D" id="1.10.150.50">
    <property type="entry name" value="Transcription Factor, Ets-1"/>
    <property type="match status" value="3"/>
</dbReference>
<feature type="compositionally biased region" description="Low complexity" evidence="3">
    <location>
        <begin position="391"/>
        <end position="403"/>
    </location>
</feature>
<feature type="domain" description="SAM" evidence="4">
    <location>
        <begin position="141"/>
        <end position="200"/>
    </location>
</feature>
<dbReference type="SUPFAM" id="SSF47769">
    <property type="entry name" value="SAM/Pointed domain"/>
    <property type="match status" value="2"/>
</dbReference>
<comment type="caution">
    <text evidence="5">The sequence shown here is derived from an EMBL/GenBank/DDBJ whole genome shotgun (WGS) entry which is preliminary data.</text>
</comment>
<dbReference type="Proteomes" id="UP001187531">
    <property type="component" value="Unassembled WGS sequence"/>
</dbReference>
<dbReference type="GO" id="GO:0048786">
    <property type="term" value="C:presynaptic active zone"/>
    <property type="evidence" value="ECO:0007669"/>
    <property type="project" value="TreeGrafter"/>
</dbReference>
<dbReference type="SMART" id="SM00454">
    <property type="entry name" value="SAM"/>
    <property type="match status" value="2"/>
</dbReference>
<evidence type="ECO:0000313" key="5">
    <source>
        <dbReference type="EMBL" id="KAK2715178.1"/>
    </source>
</evidence>
<feature type="compositionally biased region" description="Basic and acidic residues" evidence="3">
    <location>
        <begin position="47"/>
        <end position="58"/>
    </location>
</feature>
<evidence type="ECO:0000256" key="3">
    <source>
        <dbReference type="SAM" id="MobiDB-lite"/>
    </source>
</evidence>
<evidence type="ECO:0000256" key="1">
    <source>
        <dbReference type="ARBA" id="ARBA00022737"/>
    </source>
</evidence>